<dbReference type="Pfam" id="PF04186">
    <property type="entry name" value="FxsA"/>
    <property type="match status" value="1"/>
</dbReference>
<dbReference type="PANTHER" id="PTHR35335:SF1">
    <property type="entry name" value="UPF0716 PROTEIN FXSA"/>
    <property type="match status" value="1"/>
</dbReference>
<feature type="transmembrane region" description="Helical" evidence="1">
    <location>
        <begin position="66"/>
        <end position="90"/>
    </location>
</feature>
<dbReference type="GO" id="GO:0016020">
    <property type="term" value="C:membrane"/>
    <property type="evidence" value="ECO:0007669"/>
    <property type="project" value="InterPro"/>
</dbReference>
<accession>A0A6I1FDZ8</accession>
<dbReference type="NCBIfam" id="NF008528">
    <property type="entry name" value="PRK11463.1-2"/>
    <property type="match status" value="1"/>
</dbReference>
<protein>
    <submittedName>
        <fullName evidence="2">Membrane protein FxsA</fullName>
    </submittedName>
</protein>
<evidence type="ECO:0000256" key="1">
    <source>
        <dbReference type="SAM" id="Phobius"/>
    </source>
</evidence>
<dbReference type="EMBL" id="WEIO01000007">
    <property type="protein sequence ID" value="KAB7705921.1"/>
    <property type="molecule type" value="Genomic_DNA"/>
</dbReference>
<keyword evidence="1" id="KW-0472">Membrane</keyword>
<organism evidence="2 3">
    <name type="scientific">Bacillus aerolatus</name>
    <dbReference type="NCBI Taxonomy" id="2653354"/>
    <lineage>
        <taxon>Bacteria</taxon>
        <taxon>Bacillati</taxon>
        <taxon>Bacillota</taxon>
        <taxon>Bacilli</taxon>
        <taxon>Bacillales</taxon>
        <taxon>Bacillaceae</taxon>
        <taxon>Bacillus</taxon>
    </lineage>
</organism>
<keyword evidence="3" id="KW-1185">Reference proteome</keyword>
<dbReference type="InterPro" id="IPR007313">
    <property type="entry name" value="FxsA"/>
</dbReference>
<dbReference type="PANTHER" id="PTHR35335">
    <property type="entry name" value="UPF0716 PROTEIN FXSA"/>
    <property type="match status" value="1"/>
</dbReference>
<dbReference type="RefSeq" id="WP_152152487.1">
    <property type="nucleotide sequence ID" value="NZ_WEIO01000007.1"/>
</dbReference>
<feature type="transmembrane region" description="Helical" evidence="1">
    <location>
        <begin position="25"/>
        <end position="46"/>
    </location>
</feature>
<keyword evidence="1" id="KW-0812">Transmembrane</keyword>
<sequence length="128" mass="14197">MKYLLFIFIIIPALEIGLLLFSGKMIGVFPTVLLILATGFTGAYLAKKQGVHALTRLREDVQNGQFIGEAVIDGVCILIGGLLLLTPGFVTDLLGFLLLFPYTRRVLKPLVLKTFKNSFQNDRVIIMK</sequence>
<gene>
    <name evidence="2" type="primary">fxsA</name>
    <name evidence="2" type="ORF">F9802_12705</name>
</gene>
<evidence type="ECO:0000313" key="3">
    <source>
        <dbReference type="Proteomes" id="UP000429595"/>
    </source>
</evidence>
<comment type="caution">
    <text evidence="2">The sequence shown here is derived from an EMBL/GenBank/DDBJ whole genome shotgun (WGS) entry which is preliminary data.</text>
</comment>
<keyword evidence="1" id="KW-1133">Transmembrane helix</keyword>
<proteinExistence type="predicted"/>
<evidence type="ECO:0000313" key="2">
    <source>
        <dbReference type="EMBL" id="KAB7705921.1"/>
    </source>
</evidence>
<dbReference type="Proteomes" id="UP000429595">
    <property type="component" value="Unassembled WGS sequence"/>
</dbReference>
<reference evidence="2 3" key="1">
    <citation type="submission" date="2019-10" db="EMBL/GenBank/DDBJ databases">
        <title>Bacillus aerolatum sp. nov., isolated from bioaerosol of sport playgrounds.</title>
        <authorList>
            <person name="Chen P."/>
            <person name="Zhang G."/>
        </authorList>
    </citation>
    <scope>NUCLEOTIDE SEQUENCE [LARGE SCALE GENOMIC DNA]</scope>
    <source>
        <strain evidence="2 3">CX253</strain>
    </source>
</reference>
<dbReference type="AlphaFoldDB" id="A0A6I1FDZ8"/>
<name>A0A6I1FDZ8_9BACI</name>